<dbReference type="EMBL" id="KL197755">
    <property type="protein sequence ID" value="KDQ50798.1"/>
    <property type="molecule type" value="Genomic_DNA"/>
</dbReference>
<dbReference type="PANTHER" id="PTHR36681">
    <property type="entry name" value="NUCLEAR GTPASE, GERMINAL CENTER-ASSOCIATED, TANDEM DUPLICATE 3"/>
    <property type="match status" value="1"/>
</dbReference>
<name>A0A067P7B8_9AGAM</name>
<dbReference type="InParanoid" id="A0A067P7B8"/>
<dbReference type="HOGENOM" id="CLU_976815_0_0_1"/>
<accession>A0A067P7B8</accession>
<dbReference type="PANTHER" id="PTHR36681:SF3">
    <property type="entry name" value="NUCLEAR GTPASE, GERMINAL CENTER-ASSOCIATED, TANDEM DUPLICATE 3"/>
    <property type="match status" value="1"/>
</dbReference>
<evidence type="ECO:0000313" key="2">
    <source>
        <dbReference type="Proteomes" id="UP000027265"/>
    </source>
</evidence>
<keyword evidence="2" id="KW-1185">Reference proteome</keyword>
<gene>
    <name evidence="1" type="ORF">JAAARDRAFT_199639</name>
</gene>
<protein>
    <submittedName>
        <fullName evidence="1">Uncharacterized protein</fullName>
    </submittedName>
</protein>
<dbReference type="OrthoDB" id="3598281at2759"/>
<organism evidence="1 2">
    <name type="scientific">Jaapia argillacea MUCL 33604</name>
    <dbReference type="NCBI Taxonomy" id="933084"/>
    <lineage>
        <taxon>Eukaryota</taxon>
        <taxon>Fungi</taxon>
        <taxon>Dikarya</taxon>
        <taxon>Basidiomycota</taxon>
        <taxon>Agaricomycotina</taxon>
        <taxon>Agaricomycetes</taxon>
        <taxon>Agaricomycetidae</taxon>
        <taxon>Jaapiales</taxon>
        <taxon>Jaapiaceae</taxon>
        <taxon>Jaapia</taxon>
    </lineage>
</organism>
<dbReference type="Proteomes" id="UP000027265">
    <property type="component" value="Unassembled WGS sequence"/>
</dbReference>
<dbReference type="AlphaFoldDB" id="A0A067P7B8"/>
<evidence type="ECO:0000313" key="1">
    <source>
        <dbReference type="EMBL" id="KDQ50798.1"/>
    </source>
</evidence>
<reference evidence="2" key="1">
    <citation type="journal article" date="2014" name="Proc. Natl. Acad. Sci. U.S.A.">
        <title>Extensive sampling of basidiomycete genomes demonstrates inadequacy of the white-rot/brown-rot paradigm for wood decay fungi.</title>
        <authorList>
            <person name="Riley R."/>
            <person name="Salamov A.A."/>
            <person name="Brown D.W."/>
            <person name="Nagy L.G."/>
            <person name="Floudas D."/>
            <person name="Held B.W."/>
            <person name="Levasseur A."/>
            <person name="Lombard V."/>
            <person name="Morin E."/>
            <person name="Otillar R."/>
            <person name="Lindquist E.A."/>
            <person name="Sun H."/>
            <person name="LaButti K.M."/>
            <person name="Schmutz J."/>
            <person name="Jabbour D."/>
            <person name="Luo H."/>
            <person name="Baker S.E."/>
            <person name="Pisabarro A.G."/>
            <person name="Walton J.D."/>
            <person name="Blanchette R.A."/>
            <person name="Henrissat B."/>
            <person name="Martin F."/>
            <person name="Cullen D."/>
            <person name="Hibbett D.S."/>
            <person name="Grigoriev I.V."/>
        </authorList>
    </citation>
    <scope>NUCLEOTIDE SEQUENCE [LARGE SCALE GENOMIC DNA]</scope>
    <source>
        <strain evidence="2">MUCL 33604</strain>
    </source>
</reference>
<sequence length="285" mass="31099">MLRGAADQEGSDQASDSAGLASCQLAFYALEGIAGTIRTSVEELSQLDGLRRNHWLGDLARVGASKNKPVLVAVCGDKIVPTSGFEACTCVATEVAYHSKSFIEGRVEFLDKSDWKRELSTLLYDLNELGSDAEPRLPWGKLENATVDQIAWHKIKSVYPSITLRELQTMTADDILNLDPGRLLFSLLHCFFCYQFFIVDTTELLGHDVEVTGEDSTSFAKAINKYIGSAQGKKQQPAATQLSPAVWPLIRQVRIFCKSPALESGTVLVDLPGLGDSNEARSDVA</sequence>
<dbReference type="STRING" id="933084.A0A067P7B8"/>
<proteinExistence type="predicted"/>